<keyword evidence="1" id="KW-0732">Signal</keyword>
<evidence type="ECO:0000256" key="1">
    <source>
        <dbReference type="SAM" id="SignalP"/>
    </source>
</evidence>
<organism evidence="3">
    <name type="scientific">Chrysotila carterae</name>
    <name type="common">Marine alga</name>
    <name type="synonym">Syracosphaera carterae</name>
    <dbReference type="NCBI Taxonomy" id="13221"/>
    <lineage>
        <taxon>Eukaryota</taxon>
        <taxon>Haptista</taxon>
        <taxon>Haptophyta</taxon>
        <taxon>Prymnesiophyceae</taxon>
        <taxon>Isochrysidales</taxon>
        <taxon>Isochrysidaceae</taxon>
        <taxon>Chrysotila</taxon>
    </lineage>
</organism>
<gene>
    <name evidence="2" type="ORF">PCAR00345_LOCUS26161</name>
    <name evidence="3" type="ORF">PCAR00345_LOCUS26165</name>
</gene>
<evidence type="ECO:0000313" key="3">
    <source>
        <dbReference type="EMBL" id="CAE0773553.1"/>
    </source>
</evidence>
<dbReference type="EMBL" id="HBIZ01040974">
    <property type="protein sequence ID" value="CAE0773549.1"/>
    <property type="molecule type" value="Transcribed_RNA"/>
</dbReference>
<feature type="chain" id="PRO_5036393584" evidence="1">
    <location>
        <begin position="24"/>
        <end position="108"/>
    </location>
</feature>
<protein>
    <submittedName>
        <fullName evidence="3">Uncharacterized protein</fullName>
    </submittedName>
</protein>
<dbReference type="EMBL" id="HBIZ01040979">
    <property type="protein sequence ID" value="CAE0773553.1"/>
    <property type="molecule type" value="Transcribed_RNA"/>
</dbReference>
<name>A0A6T0AD89_CHRCT</name>
<proteinExistence type="predicted"/>
<evidence type="ECO:0000313" key="2">
    <source>
        <dbReference type="EMBL" id="CAE0773549.1"/>
    </source>
</evidence>
<sequence length="108" mass="11335">MPPAAAMDTLLLALTASFQSAAAEFSLAIVVPLRASLTRRPMPPAAAIATSLSSLTARFESAPAAYAARKLDERTDLLGDTGAAARKLDERTDAARSSYRDLVVCIGR</sequence>
<reference evidence="3" key="1">
    <citation type="submission" date="2021-01" db="EMBL/GenBank/DDBJ databases">
        <authorList>
            <person name="Corre E."/>
            <person name="Pelletier E."/>
            <person name="Niang G."/>
            <person name="Scheremetjew M."/>
            <person name="Finn R."/>
            <person name="Kale V."/>
            <person name="Holt S."/>
            <person name="Cochrane G."/>
            <person name="Meng A."/>
            <person name="Brown T."/>
            <person name="Cohen L."/>
        </authorList>
    </citation>
    <scope>NUCLEOTIDE SEQUENCE</scope>
    <source>
        <strain evidence="3">CCMP645</strain>
    </source>
</reference>
<accession>A0A6T0AD89</accession>
<feature type="signal peptide" evidence="1">
    <location>
        <begin position="1"/>
        <end position="23"/>
    </location>
</feature>
<dbReference type="AlphaFoldDB" id="A0A6T0AD89"/>